<gene>
    <name evidence="2" type="ORF">GA0061098_1005302</name>
</gene>
<feature type="compositionally biased region" description="Basic and acidic residues" evidence="1">
    <location>
        <begin position="31"/>
        <end position="41"/>
    </location>
</feature>
<organism evidence="2 3">
    <name type="scientific">Bradyrhizobium shewense</name>
    <dbReference type="NCBI Taxonomy" id="1761772"/>
    <lineage>
        <taxon>Bacteria</taxon>
        <taxon>Pseudomonadati</taxon>
        <taxon>Pseudomonadota</taxon>
        <taxon>Alphaproteobacteria</taxon>
        <taxon>Hyphomicrobiales</taxon>
        <taxon>Nitrobacteraceae</taxon>
        <taxon>Bradyrhizobium</taxon>
    </lineage>
</organism>
<dbReference type="Proteomes" id="UP000199184">
    <property type="component" value="Unassembled WGS sequence"/>
</dbReference>
<reference evidence="3" key="1">
    <citation type="submission" date="2016-08" db="EMBL/GenBank/DDBJ databases">
        <authorList>
            <person name="Varghese N."/>
            <person name="Submissions Spin"/>
        </authorList>
    </citation>
    <scope>NUCLEOTIDE SEQUENCE [LARGE SCALE GENOMIC DNA]</scope>
    <source>
        <strain evidence="3">ERR11</strain>
    </source>
</reference>
<accession>A0A1C3VUX0</accession>
<name>A0A1C3VUX0_9BRAD</name>
<dbReference type="EMBL" id="FMAI01000005">
    <property type="protein sequence ID" value="SCB31552.1"/>
    <property type="molecule type" value="Genomic_DNA"/>
</dbReference>
<sequence length="98" mass="9779">MRVTSSSAAGHVDADLHAAGGKSGGKKGSHKPGERDDHARSPDANIPVNGGAPTPGGNSHEAAMQQAFSAALGAAALQVANSAMSHFDDVMAETEEDS</sequence>
<keyword evidence="3" id="KW-1185">Reference proteome</keyword>
<evidence type="ECO:0000313" key="2">
    <source>
        <dbReference type="EMBL" id="SCB31552.1"/>
    </source>
</evidence>
<evidence type="ECO:0000313" key="3">
    <source>
        <dbReference type="Proteomes" id="UP000199184"/>
    </source>
</evidence>
<dbReference type="AlphaFoldDB" id="A0A1C3VUX0"/>
<evidence type="ECO:0008006" key="4">
    <source>
        <dbReference type="Google" id="ProtNLM"/>
    </source>
</evidence>
<protein>
    <recommendedName>
        <fullName evidence="4">Nodulation protein NopC</fullName>
    </recommendedName>
</protein>
<proteinExistence type="predicted"/>
<evidence type="ECO:0000256" key="1">
    <source>
        <dbReference type="SAM" id="MobiDB-lite"/>
    </source>
</evidence>
<feature type="region of interest" description="Disordered" evidence="1">
    <location>
        <begin position="1"/>
        <end position="64"/>
    </location>
</feature>